<gene>
    <name evidence="1" type="ORF">SS1G_05412</name>
</gene>
<keyword evidence="2" id="KW-1185">Reference proteome</keyword>
<dbReference type="EMBL" id="CH476626">
    <property type="protein sequence ID" value="EDO02935.1"/>
    <property type="molecule type" value="Genomic_DNA"/>
</dbReference>
<organism evidence="1 2">
    <name type="scientific">Sclerotinia sclerotiorum (strain ATCC 18683 / 1980 / Ss-1)</name>
    <name type="common">White mold</name>
    <name type="synonym">Whetzelinia sclerotiorum</name>
    <dbReference type="NCBI Taxonomy" id="665079"/>
    <lineage>
        <taxon>Eukaryota</taxon>
        <taxon>Fungi</taxon>
        <taxon>Dikarya</taxon>
        <taxon>Ascomycota</taxon>
        <taxon>Pezizomycotina</taxon>
        <taxon>Leotiomycetes</taxon>
        <taxon>Helotiales</taxon>
        <taxon>Sclerotiniaceae</taxon>
        <taxon>Sclerotinia</taxon>
    </lineage>
</organism>
<dbReference type="InParanoid" id="A7EJB9"/>
<evidence type="ECO:0000313" key="2">
    <source>
        <dbReference type="Proteomes" id="UP000001312"/>
    </source>
</evidence>
<dbReference type="AlphaFoldDB" id="A7EJB9"/>
<protein>
    <submittedName>
        <fullName evidence="1">Uncharacterized protein</fullName>
    </submittedName>
</protein>
<dbReference type="Proteomes" id="UP000001312">
    <property type="component" value="Unassembled WGS sequence"/>
</dbReference>
<reference evidence="2" key="1">
    <citation type="journal article" date="2011" name="PLoS Genet.">
        <title>Genomic analysis of the necrotrophic fungal pathogens Sclerotinia sclerotiorum and Botrytis cinerea.</title>
        <authorList>
            <person name="Amselem J."/>
            <person name="Cuomo C.A."/>
            <person name="van Kan J.A."/>
            <person name="Viaud M."/>
            <person name="Benito E.P."/>
            <person name="Couloux A."/>
            <person name="Coutinho P.M."/>
            <person name="de Vries R.P."/>
            <person name="Dyer P.S."/>
            <person name="Fillinger S."/>
            <person name="Fournier E."/>
            <person name="Gout L."/>
            <person name="Hahn M."/>
            <person name="Kohn L."/>
            <person name="Lapalu N."/>
            <person name="Plummer K.M."/>
            <person name="Pradier J.M."/>
            <person name="Quevillon E."/>
            <person name="Sharon A."/>
            <person name="Simon A."/>
            <person name="ten Have A."/>
            <person name="Tudzynski B."/>
            <person name="Tudzynski P."/>
            <person name="Wincker P."/>
            <person name="Andrew M."/>
            <person name="Anthouard V."/>
            <person name="Beever R.E."/>
            <person name="Beffa R."/>
            <person name="Benoit I."/>
            <person name="Bouzid O."/>
            <person name="Brault B."/>
            <person name="Chen Z."/>
            <person name="Choquer M."/>
            <person name="Collemare J."/>
            <person name="Cotton P."/>
            <person name="Danchin E.G."/>
            <person name="Da Silva C."/>
            <person name="Gautier A."/>
            <person name="Giraud C."/>
            <person name="Giraud T."/>
            <person name="Gonzalez C."/>
            <person name="Grossetete S."/>
            <person name="Guldener U."/>
            <person name="Henrissat B."/>
            <person name="Howlett B.J."/>
            <person name="Kodira C."/>
            <person name="Kretschmer M."/>
            <person name="Lappartient A."/>
            <person name="Leroch M."/>
            <person name="Levis C."/>
            <person name="Mauceli E."/>
            <person name="Neuveglise C."/>
            <person name="Oeser B."/>
            <person name="Pearson M."/>
            <person name="Poulain J."/>
            <person name="Poussereau N."/>
            <person name="Quesneville H."/>
            <person name="Rascle C."/>
            <person name="Schumacher J."/>
            <person name="Segurens B."/>
            <person name="Sexton A."/>
            <person name="Silva E."/>
            <person name="Sirven C."/>
            <person name="Soanes D.M."/>
            <person name="Talbot N.J."/>
            <person name="Templeton M."/>
            <person name="Yandava C."/>
            <person name="Yarden O."/>
            <person name="Zeng Q."/>
            <person name="Rollins J.A."/>
            <person name="Lebrun M.H."/>
            <person name="Dickman M."/>
        </authorList>
    </citation>
    <scope>NUCLEOTIDE SEQUENCE [LARGE SCALE GENOMIC DNA]</scope>
    <source>
        <strain evidence="2">ATCC 18683 / 1980 / Ss-1</strain>
    </source>
</reference>
<dbReference type="KEGG" id="ssl:SS1G_05412"/>
<dbReference type="RefSeq" id="XP_001593984.1">
    <property type="nucleotide sequence ID" value="XM_001593934.1"/>
</dbReference>
<accession>A7EJB9</accession>
<dbReference type="HOGENOM" id="CLU_3279767_0_0_1"/>
<name>A7EJB9_SCLS1</name>
<sequence length="41" mass="4671">MTVAILLHAQQKGKGKNLAAPSRCEECDTHAWPRVHVEWRC</sequence>
<dbReference type="GeneID" id="5490353"/>
<evidence type="ECO:0000313" key="1">
    <source>
        <dbReference type="EMBL" id="EDO02935.1"/>
    </source>
</evidence>
<proteinExistence type="predicted"/>